<reference evidence="3" key="1">
    <citation type="journal article" name="DNA Res.">
        <title>The physiological potential of anammox bacteria as revealed by their core genome structure.</title>
        <authorList>
            <person name="Okubo T."/>
            <person name="Toyoda A."/>
            <person name="Fukuhara K."/>
            <person name="Uchiyama I."/>
            <person name="Harigaya Y."/>
            <person name="Kuroiwa M."/>
            <person name="Suzuki T."/>
            <person name="Murakami Y."/>
            <person name="Suwa Y."/>
            <person name="Takami H."/>
        </authorList>
    </citation>
    <scope>NUCLEOTIDE SEQUENCE</scope>
    <source>
        <strain evidence="3">317325-3</strain>
    </source>
</reference>
<evidence type="ECO:0000256" key="1">
    <source>
        <dbReference type="ARBA" id="ARBA00009460"/>
    </source>
</evidence>
<keyword evidence="2 3" id="KW-0418">Kinase</keyword>
<gene>
    <name evidence="3" type="ORF">DSYM_25310</name>
</gene>
<evidence type="ECO:0000313" key="4">
    <source>
        <dbReference type="Proteomes" id="UP000662914"/>
    </source>
</evidence>
<dbReference type="PANTHER" id="PTHR12149">
    <property type="entry name" value="FRUCTOSAMINE 3 KINASE-RELATED PROTEIN"/>
    <property type="match status" value="1"/>
</dbReference>
<dbReference type="Gene3D" id="3.90.1200.10">
    <property type="match status" value="1"/>
</dbReference>
<evidence type="ECO:0000256" key="2">
    <source>
        <dbReference type="PIRNR" id="PIRNR006221"/>
    </source>
</evidence>
<dbReference type="Pfam" id="PF03881">
    <property type="entry name" value="Fructosamin_kin"/>
    <property type="match status" value="1"/>
</dbReference>
<dbReference type="PANTHER" id="PTHR12149:SF8">
    <property type="entry name" value="PROTEIN-RIBULOSAMINE 3-KINASE"/>
    <property type="match status" value="1"/>
</dbReference>
<name>A0A809RQD0_9PROT</name>
<dbReference type="SUPFAM" id="SSF56112">
    <property type="entry name" value="Protein kinase-like (PK-like)"/>
    <property type="match status" value="1"/>
</dbReference>
<dbReference type="InterPro" id="IPR011009">
    <property type="entry name" value="Kinase-like_dom_sf"/>
</dbReference>
<organism evidence="3 4">
    <name type="scientific">Candidatus Desulfobacillus denitrificans</name>
    <dbReference type="NCBI Taxonomy" id="2608985"/>
    <lineage>
        <taxon>Bacteria</taxon>
        <taxon>Pseudomonadati</taxon>
        <taxon>Pseudomonadota</taxon>
        <taxon>Betaproteobacteria</taxon>
        <taxon>Candidatus Desulfobacillus</taxon>
    </lineage>
</organism>
<protein>
    <submittedName>
        <fullName evidence="3">Fructosamine kinase family protein</fullName>
    </submittedName>
</protein>
<dbReference type="PIRSF" id="PIRSF006221">
    <property type="entry name" value="Ketosamine-3-kinase"/>
    <property type="match status" value="1"/>
</dbReference>
<proteinExistence type="inferred from homology"/>
<keyword evidence="2" id="KW-0808">Transferase</keyword>
<dbReference type="InterPro" id="IPR016477">
    <property type="entry name" value="Fructo-/Ketosamine-3-kinase"/>
</dbReference>
<dbReference type="EMBL" id="AP021857">
    <property type="protein sequence ID" value="BBO21832.1"/>
    <property type="molecule type" value="Genomic_DNA"/>
</dbReference>
<dbReference type="AlphaFoldDB" id="A0A809RQD0"/>
<evidence type="ECO:0000313" key="3">
    <source>
        <dbReference type="EMBL" id="BBO21832.1"/>
    </source>
</evidence>
<dbReference type="Proteomes" id="UP000662914">
    <property type="component" value="Chromosome"/>
</dbReference>
<dbReference type="Gene3D" id="3.30.200.20">
    <property type="entry name" value="Phosphorylase Kinase, domain 1"/>
    <property type="match status" value="1"/>
</dbReference>
<comment type="similarity">
    <text evidence="1 2">Belongs to the fructosamine kinase family.</text>
</comment>
<accession>A0A809RQD0</accession>
<dbReference type="GO" id="GO:0016301">
    <property type="term" value="F:kinase activity"/>
    <property type="evidence" value="ECO:0007669"/>
    <property type="project" value="UniProtKB-UniRule"/>
</dbReference>
<sequence length="293" mass="32045">MSVAESLSAEISRALGRPFRAVAMREAGGGCIHRTLVLEGDGGRWFVKLNSGETLPMFEAERDGLAALAEARAFRVPQPLCCGLIGGQAYLVLEHLDLAPVAGRADAIACGRALAALHRTTGARYGWRRANFIGATPQANTEHDNWARFFAEARLRPQLARAAAHGPTLRKKGESLAEKLPAFFLDCRPPASLLHGDLWHGNAAMCGGLPTVFDPAVYHGDREADLAMTELFGGFPEAFYAAYREAWPLADGYESRKTLYNLYHVLNHLNLFGAGYLRQAERMIDRLLAELRG</sequence>
<dbReference type="KEGG" id="ddz:DSYM_25310"/>